<accession>A0A929BAQ7</accession>
<dbReference type="EMBL" id="JADEYC010000042">
    <property type="protein sequence ID" value="MBE9376439.1"/>
    <property type="molecule type" value="Genomic_DNA"/>
</dbReference>
<organism evidence="2 3">
    <name type="scientific">Saccharopolyspora montiporae</name>
    <dbReference type="NCBI Taxonomy" id="2781240"/>
    <lineage>
        <taxon>Bacteria</taxon>
        <taxon>Bacillati</taxon>
        <taxon>Actinomycetota</taxon>
        <taxon>Actinomycetes</taxon>
        <taxon>Pseudonocardiales</taxon>
        <taxon>Pseudonocardiaceae</taxon>
        <taxon>Saccharopolyspora</taxon>
    </lineage>
</organism>
<comment type="caution">
    <text evidence="2">The sequence shown here is derived from an EMBL/GenBank/DDBJ whole genome shotgun (WGS) entry which is preliminary data.</text>
</comment>
<keyword evidence="3" id="KW-1185">Reference proteome</keyword>
<dbReference type="RefSeq" id="WP_193930109.1">
    <property type="nucleotide sequence ID" value="NZ_JADEYC010000042.1"/>
</dbReference>
<sequence>MRASRLVDLLGERLPFLGFGQQQSERSLVGDEEVDDLGMTLGQFEADNGPAAVAEDQSLSRLPRG</sequence>
<evidence type="ECO:0000256" key="1">
    <source>
        <dbReference type="SAM" id="MobiDB-lite"/>
    </source>
</evidence>
<dbReference type="Proteomes" id="UP000598360">
    <property type="component" value="Unassembled WGS sequence"/>
</dbReference>
<feature type="region of interest" description="Disordered" evidence="1">
    <location>
        <begin position="46"/>
        <end position="65"/>
    </location>
</feature>
<evidence type="ECO:0000313" key="2">
    <source>
        <dbReference type="EMBL" id="MBE9376439.1"/>
    </source>
</evidence>
<dbReference type="AlphaFoldDB" id="A0A929BAQ7"/>
<reference evidence="2" key="1">
    <citation type="submission" date="2020-10" db="EMBL/GenBank/DDBJ databases">
        <title>Diversity and distribution of actinomycetes associated with coral in the coast of Hainan.</title>
        <authorList>
            <person name="Li F."/>
        </authorList>
    </citation>
    <scope>NUCLEOTIDE SEQUENCE</scope>
    <source>
        <strain evidence="2">HNM0983</strain>
    </source>
</reference>
<proteinExistence type="predicted"/>
<protein>
    <submittedName>
        <fullName evidence="2">Uncharacterized protein</fullName>
    </submittedName>
</protein>
<name>A0A929BAQ7_9PSEU</name>
<evidence type="ECO:0000313" key="3">
    <source>
        <dbReference type="Proteomes" id="UP000598360"/>
    </source>
</evidence>
<gene>
    <name evidence="2" type="ORF">IQ251_18460</name>
</gene>